<evidence type="ECO:0000256" key="1">
    <source>
        <dbReference type="SAM" id="MobiDB-lite"/>
    </source>
</evidence>
<protein>
    <submittedName>
        <fullName evidence="2">Uncharacterized protein</fullName>
    </submittedName>
</protein>
<reference evidence="2 3" key="1">
    <citation type="submission" date="2019-10" db="EMBL/GenBank/DDBJ databases">
        <authorList>
            <person name="Garlena R.A."/>
            <person name="Russell D.A."/>
            <person name="Pope W.H."/>
            <person name="Jacobs-Sera D."/>
            <person name="Hatfull G.F."/>
        </authorList>
    </citation>
    <scope>NUCLEOTIDE SEQUENCE [LARGE SCALE GENOMIC DNA]</scope>
</reference>
<organism evidence="2 3">
    <name type="scientific">Gordonia phage Stormageddon</name>
    <dbReference type="NCBI Taxonomy" id="2656541"/>
    <lineage>
        <taxon>Viruses</taxon>
        <taxon>Duplodnaviria</taxon>
        <taxon>Heunggongvirae</taxon>
        <taxon>Uroviricota</taxon>
        <taxon>Caudoviricetes</taxon>
        <taxon>Stormageddonvirus</taxon>
        <taxon>Stormageddonvirus Stormageddon</taxon>
    </lineage>
</organism>
<sequence length="220" mass="24057">MRAGALLVPEKSRPEGDPVPETDIYSERLLAVFNLIADQPQAHDQGHWGTIPTSAVRQVRDEIEEVDTTDSYLDRALPNKVAIDCGTAACFAGWTVLREGGKPVLSSLEISANARVDGDVMTFGNVLMPGEDEPRSVAQVATELLFGDRDRRWLADDLFNGYNTRSIIRGLVLDLLNGVDDALISERIDAEAYGEQKGPDGPDDEAVEPIRFDESLGVYV</sequence>
<keyword evidence="3" id="KW-1185">Reference proteome</keyword>
<name>A0A649VRR6_9CAUD</name>
<dbReference type="Proteomes" id="UP000423065">
    <property type="component" value="Segment"/>
</dbReference>
<gene>
    <name evidence="2" type="primary">138</name>
    <name evidence="2" type="ORF">SEA_STORMAGEDDON_138</name>
</gene>
<dbReference type="GeneID" id="64766845"/>
<dbReference type="RefSeq" id="YP_010059613.1">
    <property type="nucleotide sequence ID" value="NC_054726.1"/>
</dbReference>
<evidence type="ECO:0000313" key="3">
    <source>
        <dbReference type="Proteomes" id="UP000423065"/>
    </source>
</evidence>
<dbReference type="KEGG" id="vg:64766845"/>
<dbReference type="EMBL" id="MN586040">
    <property type="protein sequence ID" value="QGJ94998.1"/>
    <property type="molecule type" value="Genomic_DNA"/>
</dbReference>
<accession>A0A649VRR6</accession>
<feature type="region of interest" description="Disordered" evidence="1">
    <location>
        <begin position="1"/>
        <end position="20"/>
    </location>
</feature>
<proteinExistence type="predicted"/>
<evidence type="ECO:0000313" key="2">
    <source>
        <dbReference type="EMBL" id="QGJ94998.1"/>
    </source>
</evidence>